<dbReference type="PANTHER" id="PTHR10635:SF0">
    <property type="entry name" value="COATOMER SUBUNIT BETA"/>
    <property type="match status" value="1"/>
</dbReference>
<dbReference type="PIRSF" id="PIRSF005727">
    <property type="entry name" value="Coatomer_beta_subunit"/>
    <property type="match status" value="1"/>
</dbReference>
<dbReference type="OrthoDB" id="10261439at2759"/>
<feature type="compositionally biased region" description="Acidic residues" evidence="12">
    <location>
        <begin position="988"/>
        <end position="1003"/>
    </location>
</feature>
<evidence type="ECO:0000259" key="15">
    <source>
        <dbReference type="Pfam" id="PF14806"/>
    </source>
</evidence>
<comment type="subcellular location">
    <subcellularLocation>
        <location evidence="10">Cytoplasm</location>
    </subcellularLocation>
    <subcellularLocation>
        <location evidence="1 10">Golgi apparatus membrane</location>
        <topology evidence="1 10">Peripheral membrane protein</topology>
        <orientation evidence="1 10">Cytoplasmic side</orientation>
    </subcellularLocation>
    <subcellularLocation>
        <location evidence="10">Cytoplasmic vesicle</location>
        <location evidence="10">COPI-coated vesicle membrane</location>
        <topology evidence="10">Peripheral membrane protein</topology>
        <orientation evidence="10">Cytoplasmic side</orientation>
    </subcellularLocation>
</comment>
<dbReference type="GO" id="GO:0030126">
    <property type="term" value="C:COPI vesicle coat"/>
    <property type="evidence" value="ECO:0007669"/>
    <property type="project" value="InterPro"/>
</dbReference>
<keyword evidence="5 10" id="KW-0931">ER-Golgi transport</keyword>
<evidence type="ECO:0000313" key="17">
    <source>
        <dbReference type="Proteomes" id="UP000245884"/>
    </source>
</evidence>
<accession>A0A316UXT9</accession>
<organism evidence="16 17">
    <name type="scientific">Jaminaea rosea</name>
    <dbReference type="NCBI Taxonomy" id="1569628"/>
    <lineage>
        <taxon>Eukaryota</taxon>
        <taxon>Fungi</taxon>
        <taxon>Dikarya</taxon>
        <taxon>Basidiomycota</taxon>
        <taxon>Ustilaginomycotina</taxon>
        <taxon>Exobasidiomycetes</taxon>
        <taxon>Microstromatales</taxon>
        <taxon>Microstromatales incertae sedis</taxon>
        <taxon>Jaminaea</taxon>
    </lineage>
</organism>
<evidence type="ECO:0000256" key="4">
    <source>
        <dbReference type="ARBA" id="ARBA00022737"/>
    </source>
</evidence>
<evidence type="ECO:0000259" key="13">
    <source>
        <dbReference type="Pfam" id="PF01602"/>
    </source>
</evidence>
<dbReference type="Gene3D" id="1.25.10.10">
    <property type="entry name" value="Leucine-rich Repeat Variant"/>
    <property type="match status" value="1"/>
</dbReference>
<dbReference type="GO" id="GO:0005198">
    <property type="term" value="F:structural molecule activity"/>
    <property type="evidence" value="ECO:0007669"/>
    <property type="project" value="InterPro"/>
</dbReference>
<gene>
    <name evidence="16" type="ORF">BDZ90DRAFT_229156</name>
</gene>
<evidence type="ECO:0000256" key="5">
    <source>
        <dbReference type="ARBA" id="ARBA00022892"/>
    </source>
</evidence>
<keyword evidence="3 10" id="KW-0963">Cytoplasm</keyword>
<dbReference type="SUPFAM" id="SSF48371">
    <property type="entry name" value="ARM repeat"/>
    <property type="match status" value="1"/>
</dbReference>
<name>A0A316UXT9_9BASI</name>
<keyword evidence="11" id="KW-0175">Coiled coil</keyword>
<feature type="region of interest" description="Disordered" evidence="12">
    <location>
        <begin position="980"/>
        <end position="1009"/>
    </location>
</feature>
<dbReference type="GeneID" id="37026763"/>
<dbReference type="InterPro" id="IPR016024">
    <property type="entry name" value="ARM-type_fold"/>
</dbReference>
<feature type="domain" description="Clathrin/coatomer adaptor adaptin-like N-terminal" evidence="13">
    <location>
        <begin position="21"/>
        <end position="498"/>
    </location>
</feature>
<dbReference type="GO" id="GO:0006888">
    <property type="term" value="P:endoplasmic reticulum to Golgi vesicle-mediated transport"/>
    <property type="evidence" value="ECO:0007669"/>
    <property type="project" value="TreeGrafter"/>
</dbReference>
<feature type="domain" description="Coatomer beta subunit C-terminal" evidence="14">
    <location>
        <begin position="685"/>
        <end position="822"/>
    </location>
</feature>
<evidence type="ECO:0000256" key="12">
    <source>
        <dbReference type="SAM" id="MobiDB-lite"/>
    </source>
</evidence>
<evidence type="ECO:0000313" key="16">
    <source>
        <dbReference type="EMBL" id="PWN30126.1"/>
    </source>
</evidence>
<evidence type="ECO:0000256" key="7">
    <source>
        <dbReference type="ARBA" id="ARBA00023034"/>
    </source>
</evidence>
<evidence type="ECO:0000256" key="1">
    <source>
        <dbReference type="ARBA" id="ARBA00004255"/>
    </source>
</evidence>
<evidence type="ECO:0000256" key="9">
    <source>
        <dbReference type="ARBA" id="ARBA00023329"/>
    </source>
</evidence>
<comment type="function">
    <text evidence="10">The coatomer is a cytosolic protein complex that binds to dilysine motifs and reversibly associates with Golgi non-clathrin-coated vesicles, which further mediate biosynthetic protein transport from the ER, via the Golgi up to the trans Golgi network. Coatomer complex is required for budding from Golgi membranes, and is essential for the retrograde Golgi-to-ER transport of dilysine-tagged proteins.</text>
</comment>
<evidence type="ECO:0000256" key="2">
    <source>
        <dbReference type="ARBA" id="ARBA00022448"/>
    </source>
</evidence>
<dbReference type="GO" id="GO:0000139">
    <property type="term" value="C:Golgi membrane"/>
    <property type="evidence" value="ECO:0007669"/>
    <property type="project" value="UniProtKB-SubCell"/>
</dbReference>
<evidence type="ECO:0000256" key="8">
    <source>
        <dbReference type="ARBA" id="ARBA00023136"/>
    </source>
</evidence>
<evidence type="ECO:0000256" key="6">
    <source>
        <dbReference type="ARBA" id="ARBA00022927"/>
    </source>
</evidence>
<reference evidence="16 17" key="1">
    <citation type="journal article" date="2018" name="Mol. Biol. Evol.">
        <title>Broad Genomic Sampling Reveals a Smut Pathogenic Ancestry of the Fungal Clade Ustilaginomycotina.</title>
        <authorList>
            <person name="Kijpornyongpan T."/>
            <person name="Mondo S.J."/>
            <person name="Barry K."/>
            <person name="Sandor L."/>
            <person name="Lee J."/>
            <person name="Lipzen A."/>
            <person name="Pangilinan J."/>
            <person name="LaButti K."/>
            <person name="Hainaut M."/>
            <person name="Henrissat B."/>
            <person name="Grigoriev I.V."/>
            <person name="Spatafora J.W."/>
            <person name="Aime M.C."/>
        </authorList>
    </citation>
    <scope>NUCLEOTIDE SEQUENCE [LARGE SCALE GENOMIC DNA]</scope>
    <source>
        <strain evidence="16 17">MCA 5214</strain>
    </source>
</reference>
<dbReference type="STRING" id="1569628.A0A316UXT9"/>
<dbReference type="Proteomes" id="UP000245884">
    <property type="component" value="Unassembled WGS sequence"/>
</dbReference>
<protein>
    <recommendedName>
        <fullName evidence="10">Coatomer subunit beta</fullName>
    </recommendedName>
    <alternativeName>
        <fullName evidence="10">Beta-coat protein</fullName>
    </alternativeName>
</protein>
<proteinExistence type="predicted"/>
<feature type="domain" description="Coatomer beta subunit appendage platform" evidence="15">
    <location>
        <begin position="836"/>
        <end position="976"/>
    </location>
</feature>
<feature type="coiled-coil region" evidence="11">
    <location>
        <begin position="697"/>
        <end position="724"/>
    </location>
</feature>
<dbReference type="InterPro" id="IPR011989">
    <property type="entry name" value="ARM-like"/>
</dbReference>
<dbReference type="GO" id="GO:0006886">
    <property type="term" value="P:intracellular protein transport"/>
    <property type="evidence" value="ECO:0007669"/>
    <property type="project" value="InterPro"/>
</dbReference>
<keyword evidence="4" id="KW-0677">Repeat</keyword>
<dbReference type="Pfam" id="PF07718">
    <property type="entry name" value="Coatamer_beta_C"/>
    <property type="match status" value="1"/>
</dbReference>
<sequence length="1009" mass="111692">MDSTAYTVVAPFDDSSQFELSPSELRTILQKADDETKLHTLRRIIVSTLNGQPQPTLLMPIIQYVLPSKSKQIKKMLHFYWEVCPKYDEKGELKQEMILVVNAIRNDLQHPNEYIRGSTLRFLQKIKEPELLEPLIPSVRACLEHRHSYVRKNAVFCLFAIYQHHENMISDAPEVMLTFLAAEADSTCRRNAFVLLCNAAPDKATEYLMDNFESIPSMDELMQLAVIELIRKECKGESANRPKYIRAISELLSAPSHAVKYEAAITLTTLTQNSAAIKATAGALIELAVKESDNNVKLIVLSRLDVLRAKHDHVIDPLVMDLLRVLTAPDMDVKRRGLSIAMQMVSSRNVEEVTLFLQKELTKTTEATGSTTAERNIEYRQLLIQSIHQCAIRFSEVASKVIHTLMDFLGDSSNPSAVDVIVFVREVVEKFPALRPSIVRKLLSTFASIKSGKVFRGGLWIVGEYCEREEEIEDALSHIRSVIGEVPILAAEERLLQQEENKEEQGAAEVNGASAVATKTRVRADGTYATETAFTSDANASARLDLVKNAQKPPLRSLILLGDFYTATALASSLAKLISRLHELPNVAASRKNERRAEAMLLLASIVRAGQSKFVSAPIDEDSQERILACIETLADLAAPERSMKGAEEVFLNDTKAAYAKMVAAEEKKLAEKKARENKVKQVQPDDIISFRQLAKKSAAEAEAEDAERELTNATGLAEKSKEDFVGKLKRVVQLTGFSDAVYAEAYVNVQQFDILLDVLVVNQTSQTLQNLGIEFATLGDLKLVERPTSHTLGPYAFQSIKATIKVSSTETGVIFGNIIYEATDKNAKTSTAAPESACVVLNDIHVDIMDYIKPASCTEQQFRSMWTEFEWENKVNVNTTIVDLHKYLQHMMRSTNMSCLTPSASLAGSCGFLSANLYARSLFGEDALANVSIEQVVSTVTDPATGEEKETTSVQGHVRIRAKTQGIALSLGDRITVAQKGGRGANAEDEEEDEEGDEDAEAAQDLLL</sequence>
<evidence type="ECO:0000256" key="10">
    <source>
        <dbReference type="PIRNR" id="PIRNR005727"/>
    </source>
</evidence>
<dbReference type="InterPro" id="IPR016460">
    <property type="entry name" value="COPB1"/>
</dbReference>
<dbReference type="AlphaFoldDB" id="A0A316UXT9"/>
<keyword evidence="2 10" id="KW-0813">Transport</keyword>
<dbReference type="EMBL" id="KZ819662">
    <property type="protein sequence ID" value="PWN30126.1"/>
    <property type="molecule type" value="Genomic_DNA"/>
</dbReference>
<dbReference type="InterPro" id="IPR002553">
    <property type="entry name" value="Clathrin/coatomer_adapt-like_N"/>
</dbReference>
<dbReference type="GO" id="GO:0006891">
    <property type="term" value="P:intra-Golgi vesicle-mediated transport"/>
    <property type="evidence" value="ECO:0007669"/>
    <property type="project" value="TreeGrafter"/>
</dbReference>
<dbReference type="InterPro" id="IPR029446">
    <property type="entry name" value="COPB1_appendage_platform_dom"/>
</dbReference>
<keyword evidence="9 10" id="KW-0968">Cytoplasmic vesicle</keyword>
<dbReference type="Pfam" id="PF14806">
    <property type="entry name" value="Coatomer_b_Cpla"/>
    <property type="match status" value="1"/>
</dbReference>
<comment type="subunit">
    <text evidence="10">Oligomeric complex that consists of at least the alpha, beta, beta', gamma, delta, epsilon and zeta subunits.</text>
</comment>
<keyword evidence="8 10" id="KW-0472">Membrane</keyword>
<keyword evidence="7 10" id="KW-0333">Golgi apparatus</keyword>
<dbReference type="PANTHER" id="PTHR10635">
    <property type="entry name" value="COATOMER SUBUNIT BETA"/>
    <property type="match status" value="1"/>
</dbReference>
<keyword evidence="6 10" id="KW-0653">Protein transport</keyword>
<dbReference type="FunFam" id="1.25.10.10:FF:000451">
    <property type="entry name" value="Coatomer subunit beta"/>
    <property type="match status" value="1"/>
</dbReference>
<dbReference type="InterPro" id="IPR011710">
    <property type="entry name" value="Coatomer_bsu_C"/>
</dbReference>
<dbReference type="RefSeq" id="XP_025364738.1">
    <property type="nucleotide sequence ID" value="XM_025504940.1"/>
</dbReference>
<evidence type="ECO:0000256" key="3">
    <source>
        <dbReference type="ARBA" id="ARBA00022490"/>
    </source>
</evidence>
<evidence type="ECO:0000259" key="14">
    <source>
        <dbReference type="Pfam" id="PF07718"/>
    </source>
</evidence>
<keyword evidence="17" id="KW-1185">Reference proteome</keyword>
<dbReference type="Pfam" id="PF01602">
    <property type="entry name" value="Adaptin_N"/>
    <property type="match status" value="1"/>
</dbReference>
<evidence type="ECO:0000256" key="11">
    <source>
        <dbReference type="SAM" id="Coils"/>
    </source>
</evidence>